<dbReference type="InterPro" id="IPR001202">
    <property type="entry name" value="WW_dom"/>
</dbReference>
<keyword evidence="3" id="KW-0808">Transferase</keyword>
<dbReference type="CDD" id="cd00201">
    <property type="entry name" value="WW"/>
    <property type="match status" value="1"/>
</dbReference>
<evidence type="ECO:0000256" key="3">
    <source>
        <dbReference type="ARBA" id="ARBA00022679"/>
    </source>
</evidence>
<dbReference type="EC" id="2.7.7.7" evidence="2"/>
<dbReference type="InterPro" id="IPR036020">
    <property type="entry name" value="WW_dom_sf"/>
</dbReference>
<dbReference type="OrthoDB" id="10064239at2759"/>
<comment type="caution">
    <text evidence="11">The sequence shown here is derived from an EMBL/GenBank/DDBJ whole genome shotgun (WGS) entry which is preliminary data.</text>
</comment>
<dbReference type="Gene3D" id="1.10.287.690">
    <property type="entry name" value="Helix hairpin bin"/>
    <property type="match status" value="1"/>
</dbReference>
<keyword evidence="5" id="KW-0235">DNA replication</keyword>
<dbReference type="Proteomes" id="UP001152320">
    <property type="component" value="Chromosome 14"/>
</dbReference>
<keyword evidence="6" id="KW-0239">DNA-directed DNA polymerase</keyword>
<dbReference type="Gene3D" id="3.30.420.10">
    <property type="entry name" value="Ribonuclease H-like superfamily/Ribonuclease H"/>
    <property type="match status" value="1"/>
</dbReference>
<evidence type="ECO:0000313" key="12">
    <source>
        <dbReference type="Proteomes" id="UP001152320"/>
    </source>
</evidence>
<dbReference type="EMBL" id="JAIZAY010000014">
    <property type="protein sequence ID" value="KAJ8029727.1"/>
    <property type="molecule type" value="Genomic_DNA"/>
</dbReference>
<protein>
    <recommendedName>
        <fullName evidence="2">DNA-directed DNA polymerase</fullName>
        <ecNumber evidence="2">2.7.7.7</ecNumber>
    </recommendedName>
</protein>
<dbReference type="PROSITE" id="PS50020">
    <property type="entry name" value="WW_DOMAIN_2"/>
    <property type="match status" value="1"/>
</dbReference>
<dbReference type="GO" id="GO:0006260">
    <property type="term" value="P:DNA replication"/>
    <property type="evidence" value="ECO:0007669"/>
    <property type="project" value="UniProtKB-KW"/>
</dbReference>
<dbReference type="PANTHER" id="PTHR33568">
    <property type="entry name" value="DNA POLYMERASE"/>
    <property type="match status" value="1"/>
</dbReference>
<organism evidence="11 12">
    <name type="scientific">Holothuria leucospilota</name>
    <name type="common">Black long sea cucumber</name>
    <name type="synonym">Mertensiothuria leucospilota</name>
    <dbReference type="NCBI Taxonomy" id="206669"/>
    <lineage>
        <taxon>Eukaryota</taxon>
        <taxon>Metazoa</taxon>
        <taxon>Echinodermata</taxon>
        <taxon>Eleutherozoa</taxon>
        <taxon>Echinozoa</taxon>
        <taxon>Holothuroidea</taxon>
        <taxon>Aspidochirotacea</taxon>
        <taxon>Aspidochirotida</taxon>
        <taxon>Holothuriidae</taxon>
        <taxon>Holothuria</taxon>
    </lineage>
</organism>
<evidence type="ECO:0000256" key="4">
    <source>
        <dbReference type="ARBA" id="ARBA00022695"/>
    </source>
</evidence>
<dbReference type="Gene3D" id="3.40.960.10">
    <property type="entry name" value="VSR Endonuclease"/>
    <property type="match status" value="1"/>
</dbReference>
<dbReference type="Pfam" id="PF03175">
    <property type="entry name" value="DNA_pol_B_2"/>
    <property type="match status" value="2"/>
</dbReference>
<dbReference type="Gene3D" id="2.20.70.10">
    <property type="match status" value="1"/>
</dbReference>
<dbReference type="InterPro" id="IPR043502">
    <property type="entry name" value="DNA/RNA_pol_sf"/>
</dbReference>
<evidence type="ECO:0000313" key="11">
    <source>
        <dbReference type="EMBL" id="KAJ8029727.1"/>
    </source>
</evidence>
<sequence>MELSEELCQQGWTLQWSCTFDWPYYFNTQTGQSQWHHPSQTIRIDQEQPRKRHHSEDNDIQPNQYGGADSNVTVEDALTEDSENPPTDIAPEACFTVQAPRMRRLKRFRTTTNEYTVTFNESNLQELVQQHGGPLSALHDVMGTLLDQLMDGFAPQDRVGVELSAPSLSHAVWVPLMRRDQITTERMFGHIEKVIQSNADFKLNGDIILNVLHVDMAHGKGPTHTNFMQWLVGKKQSVIKINNNDDLCLARALVTAKARLDKDTNRTINWNNIRKGQCEQTKLAKALHAKAGVPEGSCGLDEVDQFQQFLKEYQILVITQTPQDPIMFKGPKKDKRLCLLHHQGHFDVITSLPGFFDRNYMCERCLKCYDNHERHYCDNVCTGCFKDTKDGCQFESWTFCQECHRYFKSQACYDKHKLKPSTSKKSARPKSTCDRVKRCEDCGKSVKDQHECGLSYCRACQTKMPIDHQCFMQPIRQKDRESEESTQGFLFFDFECRQEDVCSDDSQAFQHIPNFCVVHRVCDNCVMDNDIQNDCDSCGQREFIFKGEDTLSSLCQFLLTNPNFIAIAHNMSGYDGQFILQYLNDIGLPPQNVIMNGAKLMSLELNKRCKVIDSYNFIPIPLSAFPKTFGLKELKKGYFPYLFNTKGRETYCGPWPSASFYNPDQMTTEGRKKFLEWYNGQTDKVFLMQEEMTTYCRSDVNLLRQGCIQFRKLFIEETAVDPFKECLTIASTCMRVFRRNFLKEGTIAIVPHQGYNPRYKQSVKALKWLRWIEQEEGIVIQHARQGGEKQIDQYRVDGFHVNNVYEFYGCVWHGCPTCRPNREACVPGSDVTMEETYHNTMFRADYLRQKGFKLHEIWECEYETQLKTNPKMKTFVDAIEIREPLQPRNAFFGGRTNAVKLHHVIRPGEKIRYIDVCSLYPWVCKYGEFPVGHPTIITENFVNVFDYNGLIQCRVLPPRGLYHPVLPQRVNDKLLFPLCAKCASEENQETCHHSDAERALEGTWVSLELHKALQKGYTLLHIHEVWHFGETTQYNPDTKEGGLFADYINTFLKLKQEADGWPSHCKTEQDKLRYLQEYAEKEGIQLDQHAIEKNDGKRALAKLMLNSFWGKFGQRSKLPQTTFANSLSSYMELLLDQTKTVKNIRFVSDDVAQLQWEYDDEYISVGSNTNVFIAAFTTAQARLKLYSYLEQLDRRVLYFDTDSIIYVSTPDAWDPPIGSFLGDMTDELRKPYGEGSYITEFVSGGPKNYAYKVYSQDRQSPATVCKVRGITLNFTSQKQINFDSMRQLLPSLTRARPDEKTNISVHYPKKIQRLNPGTVVSKLSKKDYRLVYTKRALCDNYTTKPYGF</sequence>
<evidence type="ECO:0000256" key="2">
    <source>
        <dbReference type="ARBA" id="ARBA00012417"/>
    </source>
</evidence>
<evidence type="ECO:0000256" key="7">
    <source>
        <dbReference type="ARBA" id="ARBA00023125"/>
    </source>
</evidence>
<dbReference type="InterPro" id="IPR004868">
    <property type="entry name" value="DNA-dir_DNA_pol_B_mt/vir"/>
</dbReference>
<evidence type="ECO:0000256" key="1">
    <source>
        <dbReference type="ARBA" id="ARBA00005755"/>
    </source>
</evidence>
<keyword evidence="7" id="KW-0238">DNA-binding</keyword>
<feature type="compositionally biased region" description="Basic and acidic residues" evidence="9">
    <location>
        <begin position="44"/>
        <end position="57"/>
    </location>
</feature>
<feature type="domain" description="WW" evidence="10">
    <location>
        <begin position="11"/>
        <end position="40"/>
    </location>
</feature>
<dbReference type="Gene3D" id="3.90.1600.10">
    <property type="entry name" value="Palm domain of DNA polymerase"/>
    <property type="match status" value="1"/>
</dbReference>
<dbReference type="PANTHER" id="PTHR33568:SF3">
    <property type="entry name" value="DNA-DIRECTED DNA POLYMERASE"/>
    <property type="match status" value="1"/>
</dbReference>
<proteinExistence type="inferred from homology"/>
<evidence type="ECO:0000256" key="5">
    <source>
        <dbReference type="ARBA" id="ARBA00022705"/>
    </source>
</evidence>
<accession>A0A9Q1GZA3</accession>
<dbReference type="SUPFAM" id="SSF53098">
    <property type="entry name" value="Ribonuclease H-like"/>
    <property type="match status" value="1"/>
</dbReference>
<name>A0A9Q1GZA3_HOLLE</name>
<keyword evidence="4" id="KW-0548">Nucleotidyltransferase</keyword>
<dbReference type="GO" id="GO:0003887">
    <property type="term" value="F:DNA-directed DNA polymerase activity"/>
    <property type="evidence" value="ECO:0007669"/>
    <property type="project" value="UniProtKB-KW"/>
</dbReference>
<comment type="similarity">
    <text evidence="1">Belongs to the DNA polymerase type-B family.</text>
</comment>
<evidence type="ECO:0000256" key="9">
    <source>
        <dbReference type="SAM" id="MobiDB-lite"/>
    </source>
</evidence>
<dbReference type="GO" id="GO:0003677">
    <property type="term" value="F:DNA binding"/>
    <property type="evidence" value="ECO:0007669"/>
    <property type="project" value="UniProtKB-KW"/>
</dbReference>
<dbReference type="SUPFAM" id="SSF51045">
    <property type="entry name" value="WW domain"/>
    <property type="match status" value="1"/>
</dbReference>
<gene>
    <name evidence="11" type="ORF">HOLleu_29192</name>
</gene>
<evidence type="ECO:0000259" key="10">
    <source>
        <dbReference type="PROSITE" id="PS50020"/>
    </source>
</evidence>
<dbReference type="InterPro" id="IPR036397">
    <property type="entry name" value="RNaseH_sf"/>
</dbReference>
<evidence type="ECO:0000256" key="8">
    <source>
        <dbReference type="ARBA" id="ARBA00049244"/>
    </source>
</evidence>
<keyword evidence="12" id="KW-1185">Reference proteome</keyword>
<reference evidence="11" key="1">
    <citation type="submission" date="2021-10" db="EMBL/GenBank/DDBJ databases">
        <title>Tropical sea cucumber genome reveals ecological adaptation and Cuvierian tubules defense mechanism.</title>
        <authorList>
            <person name="Chen T."/>
        </authorList>
    </citation>
    <scope>NUCLEOTIDE SEQUENCE</scope>
    <source>
        <strain evidence="11">Nanhai2018</strain>
        <tissue evidence="11">Muscle</tissue>
    </source>
</reference>
<dbReference type="InterPro" id="IPR023211">
    <property type="entry name" value="DNA_pol_palm_dom_sf"/>
</dbReference>
<dbReference type="PROSITE" id="PS01159">
    <property type="entry name" value="WW_DOMAIN_1"/>
    <property type="match status" value="1"/>
</dbReference>
<dbReference type="GO" id="GO:0000166">
    <property type="term" value="F:nucleotide binding"/>
    <property type="evidence" value="ECO:0007669"/>
    <property type="project" value="InterPro"/>
</dbReference>
<dbReference type="SUPFAM" id="SSF56672">
    <property type="entry name" value="DNA/RNA polymerases"/>
    <property type="match status" value="1"/>
</dbReference>
<dbReference type="InterPro" id="IPR012337">
    <property type="entry name" value="RNaseH-like_sf"/>
</dbReference>
<feature type="region of interest" description="Disordered" evidence="9">
    <location>
        <begin position="44"/>
        <end position="70"/>
    </location>
</feature>
<evidence type="ECO:0000256" key="6">
    <source>
        <dbReference type="ARBA" id="ARBA00022932"/>
    </source>
</evidence>
<comment type="catalytic activity">
    <reaction evidence="8">
        <text>DNA(n) + a 2'-deoxyribonucleoside 5'-triphosphate = DNA(n+1) + diphosphate</text>
        <dbReference type="Rhea" id="RHEA:22508"/>
        <dbReference type="Rhea" id="RHEA-COMP:17339"/>
        <dbReference type="Rhea" id="RHEA-COMP:17340"/>
        <dbReference type="ChEBI" id="CHEBI:33019"/>
        <dbReference type="ChEBI" id="CHEBI:61560"/>
        <dbReference type="ChEBI" id="CHEBI:173112"/>
        <dbReference type="EC" id="2.7.7.7"/>
    </reaction>
</comment>